<evidence type="ECO:0000256" key="1">
    <source>
        <dbReference type="ARBA" id="ARBA00004479"/>
    </source>
</evidence>
<dbReference type="PANTHER" id="PTHR11640:SF164">
    <property type="entry name" value="MAM DOMAIN-CONTAINING GLYCOSYLPHOSPHATIDYLINOSITOL ANCHOR PROTEIN 1"/>
    <property type="match status" value="1"/>
</dbReference>
<dbReference type="Pfam" id="PF07679">
    <property type="entry name" value="I-set"/>
    <property type="match status" value="1"/>
</dbReference>
<evidence type="ECO:0000256" key="7">
    <source>
        <dbReference type="SAM" id="SignalP"/>
    </source>
</evidence>
<dbReference type="SMART" id="SM00409">
    <property type="entry name" value="IG"/>
    <property type="match status" value="1"/>
</dbReference>
<dbReference type="CDD" id="cd00096">
    <property type="entry name" value="Ig"/>
    <property type="match status" value="1"/>
</dbReference>
<feature type="chain" id="PRO_5040409643" description="Ig-like domain-containing protein" evidence="7">
    <location>
        <begin position="25"/>
        <end position="290"/>
    </location>
</feature>
<keyword evidence="7" id="KW-0732">Signal</keyword>
<dbReference type="Proteomes" id="UP001153269">
    <property type="component" value="Unassembled WGS sequence"/>
</dbReference>
<evidence type="ECO:0000256" key="5">
    <source>
        <dbReference type="ARBA" id="ARBA00023319"/>
    </source>
</evidence>
<keyword evidence="2 6" id="KW-0472">Membrane</keyword>
<feature type="transmembrane region" description="Helical" evidence="6">
    <location>
        <begin position="249"/>
        <end position="267"/>
    </location>
</feature>
<comment type="caution">
    <text evidence="9">The sequence shown here is derived from an EMBL/GenBank/DDBJ whole genome shotgun (WGS) entry which is preliminary data.</text>
</comment>
<keyword evidence="6" id="KW-1133">Transmembrane helix</keyword>
<keyword evidence="10" id="KW-1185">Reference proteome</keyword>
<feature type="signal peptide" evidence="7">
    <location>
        <begin position="1"/>
        <end position="24"/>
    </location>
</feature>
<organism evidence="9 10">
    <name type="scientific">Pleuronectes platessa</name>
    <name type="common">European plaice</name>
    <dbReference type="NCBI Taxonomy" id="8262"/>
    <lineage>
        <taxon>Eukaryota</taxon>
        <taxon>Metazoa</taxon>
        <taxon>Chordata</taxon>
        <taxon>Craniata</taxon>
        <taxon>Vertebrata</taxon>
        <taxon>Euteleostomi</taxon>
        <taxon>Actinopterygii</taxon>
        <taxon>Neopterygii</taxon>
        <taxon>Teleostei</taxon>
        <taxon>Neoteleostei</taxon>
        <taxon>Acanthomorphata</taxon>
        <taxon>Carangaria</taxon>
        <taxon>Pleuronectiformes</taxon>
        <taxon>Pleuronectoidei</taxon>
        <taxon>Pleuronectidae</taxon>
        <taxon>Pleuronectes</taxon>
    </lineage>
</organism>
<keyword evidence="3" id="KW-1015">Disulfide bond</keyword>
<dbReference type="InterPro" id="IPR036179">
    <property type="entry name" value="Ig-like_dom_sf"/>
</dbReference>
<dbReference type="GO" id="GO:0005911">
    <property type="term" value="C:cell-cell junction"/>
    <property type="evidence" value="ECO:0007669"/>
    <property type="project" value="TreeGrafter"/>
</dbReference>
<evidence type="ECO:0000313" key="9">
    <source>
        <dbReference type="EMBL" id="CAB1458396.1"/>
    </source>
</evidence>
<keyword evidence="5" id="KW-0393">Immunoglobulin domain</keyword>
<sequence>MSTSWKQLLFQTVLLLISCRPTQTKTSGPTPPPLVPISPLSTAVRSVVLEGDSHTEKVELENPVDLELECVWSGNLNNLPNVTGVWRKGGDELENSRLAVPLENEKYHLRRVFRIVSEENLGNYSCVFGNEAKVDFILAAPQMGEVRDKPIVSYVGDSVVVVCKMEATKPKPLSWNWYKANGTDKEQIIYAAESHQYEIKDKDWTSKLVVHNLTEADSGSYHCEAVYALGTTMGHVELKVITLWEPLKPFIAILVEVVVLVAAILLYERSQSKKKCSGENGTNAEQSNTL</sequence>
<dbReference type="PANTHER" id="PTHR11640">
    <property type="entry name" value="NEPHRIN"/>
    <property type="match status" value="1"/>
</dbReference>
<protein>
    <recommendedName>
        <fullName evidence="8">Ig-like domain-containing protein</fullName>
    </recommendedName>
</protein>
<dbReference type="EMBL" id="CADEAL010004386">
    <property type="protein sequence ID" value="CAB1458396.1"/>
    <property type="molecule type" value="Genomic_DNA"/>
</dbReference>
<comment type="subcellular location">
    <subcellularLocation>
        <location evidence="1">Membrane</location>
        <topology evidence="1">Single-pass type I membrane protein</topology>
    </subcellularLocation>
</comment>
<dbReference type="InterPro" id="IPR051275">
    <property type="entry name" value="Cell_adhesion_signaling"/>
</dbReference>
<proteinExistence type="predicted"/>
<dbReference type="PROSITE" id="PS50835">
    <property type="entry name" value="IG_LIKE"/>
    <property type="match status" value="2"/>
</dbReference>
<dbReference type="InterPro" id="IPR013098">
    <property type="entry name" value="Ig_I-set"/>
</dbReference>
<feature type="domain" description="Ig-like" evidence="8">
    <location>
        <begin position="32"/>
        <end position="126"/>
    </location>
</feature>
<name>A0A9N7W1A3_PLEPL</name>
<dbReference type="GO" id="GO:0005886">
    <property type="term" value="C:plasma membrane"/>
    <property type="evidence" value="ECO:0007669"/>
    <property type="project" value="TreeGrafter"/>
</dbReference>
<dbReference type="SUPFAM" id="SSF48726">
    <property type="entry name" value="Immunoglobulin"/>
    <property type="match status" value="2"/>
</dbReference>
<dbReference type="PROSITE" id="PS51257">
    <property type="entry name" value="PROKAR_LIPOPROTEIN"/>
    <property type="match status" value="1"/>
</dbReference>
<dbReference type="GO" id="GO:0098609">
    <property type="term" value="P:cell-cell adhesion"/>
    <property type="evidence" value="ECO:0007669"/>
    <property type="project" value="TreeGrafter"/>
</dbReference>
<dbReference type="GO" id="GO:0050839">
    <property type="term" value="F:cell adhesion molecule binding"/>
    <property type="evidence" value="ECO:0007669"/>
    <property type="project" value="TreeGrafter"/>
</dbReference>
<reference evidence="9" key="1">
    <citation type="submission" date="2020-03" db="EMBL/GenBank/DDBJ databases">
        <authorList>
            <person name="Weist P."/>
        </authorList>
    </citation>
    <scope>NUCLEOTIDE SEQUENCE</scope>
</reference>
<evidence type="ECO:0000259" key="8">
    <source>
        <dbReference type="PROSITE" id="PS50835"/>
    </source>
</evidence>
<dbReference type="AlphaFoldDB" id="A0A9N7W1A3"/>
<feature type="domain" description="Ig-like" evidence="8">
    <location>
        <begin position="141"/>
        <end position="242"/>
    </location>
</feature>
<evidence type="ECO:0000256" key="2">
    <source>
        <dbReference type="ARBA" id="ARBA00023136"/>
    </source>
</evidence>
<evidence type="ECO:0000256" key="3">
    <source>
        <dbReference type="ARBA" id="ARBA00023157"/>
    </source>
</evidence>
<dbReference type="InterPro" id="IPR003599">
    <property type="entry name" value="Ig_sub"/>
</dbReference>
<accession>A0A9N7W1A3</accession>
<dbReference type="InterPro" id="IPR013783">
    <property type="entry name" value="Ig-like_fold"/>
</dbReference>
<dbReference type="InterPro" id="IPR007110">
    <property type="entry name" value="Ig-like_dom"/>
</dbReference>
<gene>
    <name evidence="9" type="ORF">PLEPLA_LOCUS46226</name>
</gene>
<dbReference type="Gene3D" id="2.60.40.10">
    <property type="entry name" value="Immunoglobulins"/>
    <property type="match status" value="2"/>
</dbReference>
<evidence type="ECO:0000256" key="4">
    <source>
        <dbReference type="ARBA" id="ARBA00023180"/>
    </source>
</evidence>
<evidence type="ECO:0000313" key="10">
    <source>
        <dbReference type="Proteomes" id="UP001153269"/>
    </source>
</evidence>
<keyword evidence="4" id="KW-0325">Glycoprotein</keyword>
<keyword evidence="6" id="KW-0812">Transmembrane</keyword>
<evidence type="ECO:0000256" key="6">
    <source>
        <dbReference type="SAM" id="Phobius"/>
    </source>
</evidence>